<dbReference type="Gene3D" id="3.40.630.30">
    <property type="match status" value="1"/>
</dbReference>
<dbReference type="GeneID" id="97672939"/>
<dbReference type="Proteomes" id="UP000049983">
    <property type="component" value="Unassembled WGS sequence"/>
</dbReference>
<keyword evidence="1" id="KW-0808">Transferase</keyword>
<dbReference type="InterPro" id="IPR051531">
    <property type="entry name" value="N-acetyltransferase"/>
</dbReference>
<evidence type="ECO:0000256" key="3">
    <source>
        <dbReference type="ARBA" id="ARBA00038502"/>
    </source>
</evidence>
<keyword evidence="6" id="KW-1185">Reference proteome</keyword>
<dbReference type="OrthoDB" id="9804153at2"/>
<dbReference type="RefSeq" id="WP_055120175.1">
    <property type="nucleotide sequence ID" value="NZ_CXWA01000009.1"/>
</dbReference>
<dbReference type="STRING" id="311410.LA5095_05124"/>
<reference evidence="6" key="1">
    <citation type="submission" date="2015-07" db="EMBL/GenBank/DDBJ databases">
        <authorList>
            <person name="Rodrigo-Torres Lidia"/>
            <person name="Arahal R.David."/>
        </authorList>
    </citation>
    <scope>NUCLEOTIDE SEQUENCE [LARGE SCALE GENOMIC DNA]</scope>
    <source>
        <strain evidence="6">CECT 5096</strain>
    </source>
</reference>
<dbReference type="AlphaFoldDB" id="A0A0M7AY67"/>
<comment type="similarity">
    <text evidence="3">Belongs to the acetyltransferase family. RimJ subfamily.</text>
</comment>
<protein>
    <recommendedName>
        <fullName evidence="4">N-acetyltransferase domain-containing protein</fullName>
    </recommendedName>
</protein>
<evidence type="ECO:0000313" key="5">
    <source>
        <dbReference type="EMBL" id="CTQ78554.1"/>
    </source>
</evidence>
<proteinExistence type="inferred from homology"/>
<evidence type="ECO:0000259" key="4">
    <source>
        <dbReference type="PROSITE" id="PS51186"/>
    </source>
</evidence>
<feature type="domain" description="N-acetyltransferase" evidence="4">
    <location>
        <begin position="25"/>
        <end position="174"/>
    </location>
</feature>
<sequence length="196" mass="21935">MNKGAPGIVANLPDESKLTLPGGVLRLRPTLPKDRLPIAVALSDERVSRYLAALPCPLDDRTLTEYMDFLCGSGQVSRTLELNGEFTGIVSLSDQIMFWVAHEYWGQGIASSAVNWFVDHHFACPDGLSLKAEVHVSNAGSIYLLERLGFERTERVKRRFSFVSETIEEFLVLVLSKSNWSNLAQCNANETWSRFK</sequence>
<dbReference type="PROSITE" id="PS51186">
    <property type="entry name" value="GNAT"/>
    <property type="match status" value="1"/>
</dbReference>
<dbReference type="Pfam" id="PF13302">
    <property type="entry name" value="Acetyltransf_3"/>
    <property type="match status" value="1"/>
</dbReference>
<evidence type="ECO:0000313" key="6">
    <source>
        <dbReference type="Proteomes" id="UP000049983"/>
    </source>
</evidence>
<name>A0A0M7AY67_9HYPH</name>
<evidence type="ECO:0000256" key="1">
    <source>
        <dbReference type="ARBA" id="ARBA00022679"/>
    </source>
</evidence>
<keyword evidence="2" id="KW-0012">Acyltransferase</keyword>
<evidence type="ECO:0000256" key="2">
    <source>
        <dbReference type="ARBA" id="ARBA00023315"/>
    </source>
</evidence>
<dbReference type="SUPFAM" id="SSF55729">
    <property type="entry name" value="Acyl-CoA N-acyltransferases (Nat)"/>
    <property type="match status" value="1"/>
</dbReference>
<dbReference type="InterPro" id="IPR016181">
    <property type="entry name" value="Acyl_CoA_acyltransferase"/>
</dbReference>
<dbReference type="EMBL" id="CXWC01000015">
    <property type="protein sequence ID" value="CTQ78554.1"/>
    <property type="molecule type" value="Genomic_DNA"/>
</dbReference>
<organism evidence="5 6">
    <name type="scientific">Roseibium album</name>
    <dbReference type="NCBI Taxonomy" id="311410"/>
    <lineage>
        <taxon>Bacteria</taxon>
        <taxon>Pseudomonadati</taxon>
        <taxon>Pseudomonadota</taxon>
        <taxon>Alphaproteobacteria</taxon>
        <taxon>Hyphomicrobiales</taxon>
        <taxon>Stappiaceae</taxon>
        <taxon>Roseibium</taxon>
    </lineage>
</organism>
<dbReference type="PANTHER" id="PTHR43792">
    <property type="entry name" value="GNAT FAMILY, PUTATIVE (AFU_ORTHOLOGUE AFUA_3G00765)-RELATED-RELATED"/>
    <property type="match status" value="1"/>
</dbReference>
<gene>
    <name evidence="5" type="ORF">LA5096_05699</name>
</gene>
<dbReference type="InterPro" id="IPR000182">
    <property type="entry name" value="GNAT_dom"/>
</dbReference>
<dbReference type="GO" id="GO:0016747">
    <property type="term" value="F:acyltransferase activity, transferring groups other than amino-acyl groups"/>
    <property type="evidence" value="ECO:0007669"/>
    <property type="project" value="InterPro"/>
</dbReference>
<accession>A0A0M7AY67</accession>
<dbReference type="PANTHER" id="PTHR43792:SF8">
    <property type="entry name" value="[RIBOSOMAL PROTEIN US5]-ALANINE N-ACETYLTRANSFERASE"/>
    <property type="match status" value="1"/>
</dbReference>